<accession>A0ABW7ME90</accession>
<gene>
    <name evidence="1" type="ORF">ACEVAQ_13385</name>
</gene>
<sequence>MPNNICILFVFIVWVFSAGCQAEPSRHGLNLCTSEETLLFGFRVSGEDKYMSLCEGRDEGYLTYRFGTPANVELQYPEILDEGSWGDFSFYGYSRGGGAENDAMGDYSISFTNQGVEYTVSQSWRLRSNEYFLGVLVNMGGSELYCKESAIVSLDR</sequence>
<evidence type="ECO:0000313" key="2">
    <source>
        <dbReference type="Proteomes" id="UP001609932"/>
    </source>
</evidence>
<evidence type="ECO:0008006" key="3">
    <source>
        <dbReference type="Google" id="ProtNLM"/>
    </source>
</evidence>
<protein>
    <recommendedName>
        <fullName evidence="3">Lipoprotein</fullName>
    </recommendedName>
</protein>
<reference evidence="1 2" key="1">
    <citation type="submission" date="2024-09" db="EMBL/GenBank/DDBJ databases">
        <title>Elucidation of the Bokeelamides from Bacteria Associated with Moon Snail Egg Collars.</title>
        <authorList>
            <person name="Campbell R."/>
            <person name="Piedl K."/>
            <person name="Mevers E."/>
        </authorList>
    </citation>
    <scope>NUCLEOTIDE SEQUENCE [LARGE SCALE GENOMIC DNA]</scope>
    <source>
        <strain evidence="1 2">EM133</strain>
    </source>
</reference>
<dbReference type="Proteomes" id="UP001609932">
    <property type="component" value="Unassembled WGS sequence"/>
</dbReference>
<proteinExistence type="predicted"/>
<evidence type="ECO:0000313" key="1">
    <source>
        <dbReference type="EMBL" id="MFH6599696.1"/>
    </source>
</evidence>
<dbReference type="RefSeq" id="WP_395273078.1">
    <property type="nucleotide sequence ID" value="NZ_JBHEGD010000001.1"/>
</dbReference>
<keyword evidence="2" id="KW-1185">Reference proteome</keyword>
<comment type="caution">
    <text evidence="1">The sequence shown here is derived from an EMBL/GenBank/DDBJ whole genome shotgun (WGS) entry which is preliminary data.</text>
</comment>
<name>A0ABW7ME90_9GAMM</name>
<dbReference type="EMBL" id="JBHEGD010000001">
    <property type="protein sequence ID" value="MFH6599696.1"/>
    <property type="molecule type" value="Genomic_DNA"/>
</dbReference>
<organism evidence="1 2">
    <name type="scientific">Ectopseudomonas khazarica</name>
    <dbReference type="NCBI Taxonomy" id="2502979"/>
    <lineage>
        <taxon>Bacteria</taxon>
        <taxon>Pseudomonadati</taxon>
        <taxon>Pseudomonadota</taxon>
        <taxon>Gammaproteobacteria</taxon>
        <taxon>Pseudomonadales</taxon>
        <taxon>Pseudomonadaceae</taxon>
        <taxon>Ectopseudomonas</taxon>
    </lineage>
</organism>